<dbReference type="NCBIfam" id="TIGR00797">
    <property type="entry name" value="matE"/>
    <property type="match status" value="1"/>
</dbReference>
<evidence type="ECO:0000313" key="7">
    <source>
        <dbReference type="EMBL" id="CAK9177149.1"/>
    </source>
</evidence>
<keyword evidence="5 6" id="KW-0472">Membrane</keyword>
<sequence length="570" mass="61619">MNKKMRVLMKYGNKTNERESSSEKPFVSLTMCNPKTTPTLTLTTISATDHKPSQQPTKTQAHFHVDLLSSLPTTLTHPETTKKPTDNPTQFSLITPSEIINETKALFHLSFPIALAALIIYSRSILSMLFLGHLGDTELAAGSLAIAFANITGYSVLSGLALGMEPLCSQAFGAQRPKLLSLTMQRSVIFLLVCTIPITLLWLNISKILLYLHQDPIITTLAHRYLIFSLPDLLTNSFLHPIRIYLRAQGITQPVTLATLAGTMLQFPVNYVFVSRLQYGVAGVAATSAASNLVVLLALVSYVWGSGLQAQTTWTKPSRECFTGWTPLVKLAAPSCVSVCLEWWWYEIMIVLCGLLVDPKATVASMGILIQTTSLLYVFPSSLGFAVSTRVGNELGANRPNKARVSAIVSICIAGLMGLSAMAFASSTSNIWARMFTNDREILRLTATALPILGLCELGNCPQTVGCGVVRGTARPATAANVNLGAFYLVGMPVAIGLGFQLGVGFCGLWVGLLAAQVCCAGLMLYVVGSTDWDYEAARAQLLTCTECGEITLPPDCDKEKEPLIRIMVT</sequence>
<dbReference type="Proteomes" id="UP001642360">
    <property type="component" value="Unassembled WGS sequence"/>
</dbReference>
<evidence type="ECO:0000313" key="8">
    <source>
        <dbReference type="Proteomes" id="UP001642360"/>
    </source>
</evidence>
<comment type="caution">
    <text evidence="6">Lacks conserved residue(s) required for the propagation of feature annotation.</text>
</comment>
<evidence type="ECO:0000256" key="5">
    <source>
        <dbReference type="ARBA" id="ARBA00023136"/>
    </source>
</evidence>
<evidence type="ECO:0000256" key="2">
    <source>
        <dbReference type="ARBA" id="ARBA00010199"/>
    </source>
</evidence>
<dbReference type="AlphaFoldDB" id="A0ABC8UA47"/>
<accession>A0ABC8UA47</accession>
<dbReference type="InterPro" id="IPR045069">
    <property type="entry name" value="MATE_euk"/>
</dbReference>
<proteinExistence type="inferred from homology"/>
<dbReference type="PANTHER" id="PTHR11206">
    <property type="entry name" value="MULTIDRUG RESISTANCE PROTEIN"/>
    <property type="match status" value="1"/>
</dbReference>
<reference evidence="7 8" key="1">
    <citation type="submission" date="2024-02" db="EMBL/GenBank/DDBJ databases">
        <authorList>
            <person name="Vignale AGUSTIN F."/>
            <person name="Sosa J E."/>
            <person name="Modenutti C."/>
        </authorList>
    </citation>
    <scope>NUCLEOTIDE SEQUENCE [LARGE SCALE GENOMIC DNA]</scope>
</reference>
<feature type="transmembrane region" description="Helical" evidence="6">
    <location>
        <begin position="407"/>
        <end position="425"/>
    </location>
</feature>
<dbReference type="CDD" id="cd13132">
    <property type="entry name" value="MATE_eukaryotic"/>
    <property type="match status" value="1"/>
</dbReference>
<feature type="transmembrane region" description="Helical" evidence="6">
    <location>
        <begin position="109"/>
        <end position="132"/>
    </location>
</feature>
<name>A0ABC8UA47_9AQUA</name>
<feature type="transmembrane region" description="Helical" evidence="6">
    <location>
        <begin position="485"/>
        <end position="503"/>
    </location>
</feature>
<dbReference type="InterPro" id="IPR002528">
    <property type="entry name" value="MATE_fam"/>
</dbReference>
<comment type="caution">
    <text evidence="7">The sequence shown here is derived from an EMBL/GenBank/DDBJ whole genome shotgun (WGS) entry which is preliminary data.</text>
</comment>
<evidence type="ECO:0000256" key="3">
    <source>
        <dbReference type="ARBA" id="ARBA00022692"/>
    </source>
</evidence>
<evidence type="ECO:0000256" key="6">
    <source>
        <dbReference type="RuleBase" id="RU004914"/>
    </source>
</evidence>
<comment type="similarity">
    <text evidence="2 6">Belongs to the multi antimicrobial extrusion (MATE) (TC 2.A.66.1) family.</text>
</comment>
<dbReference type="GO" id="GO:0016020">
    <property type="term" value="C:membrane"/>
    <property type="evidence" value="ECO:0007669"/>
    <property type="project" value="UniProtKB-SubCell"/>
</dbReference>
<feature type="transmembrane region" description="Helical" evidence="6">
    <location>
        <begin position="188"/>
        <end position="205"/>
    </location>
</feature>
<keyword evidence="4 6" id="KW-1133">Transmembrane helix</keyword>
<evidence type="ECO:0000256" key="1">
    <source>
        <dbReference type="ARBA" id="ARBA00004141"/>
    </source>
</evidence>
<dbReference type="EMBL" id="CAUOFW020006974">
    <property type="protein sequence ID" value="CAK9177149.1"/>
    <property type="molecule type" value="Genomic_DNA"/>
</dbReference>
<feature type="transmembrane region" description="Helical" evidence="6">
    <location>
        <begin position="509"/>
        <end position="529"/>
    </location>
</feature>
<keyword evidence="3 6" id="KW-0812">Transmembrane</keyword>
<feature type="transmembrane region" description="Helical" evidence="6">
    <location>
        <begin position="144"/>
        <end position="167"/>
    </location>
</feature>
<gene>
    <name evidence="7" type="ORF">ILEXP_LOCUS47012</name>
</gene>
<keyword evidence="8" id="KW-1185">Reference proteome</keyword>
<feature type="transmembrane region" description="Helical" evidence="6">
    <location>
        <begin position="255"/>
        <end position="274"/>
    </location>
</feature>
<dbReference type="Pfam" id="PF01554">
    <property type="entry name" value="MatE"/>
    <property type="match status" value="2"/>
</dbReference>
<feature type="transmembrane region" description="Helical" evidence="6">
    <location>
        <begin position="368"/>
        <end position="387"/>
    </location>
</feature>
<feature type="transmembrane region" description="Helical" evidence="6">
    <location>
        <begin position="281"/>
        <end position="304"/>
    </location>
</feature>
<organism evidence="7 8">
    <name type="scientific">Ilex paraguariensis</name>
    <name type="common">yerba mate</name>
    <dbReference type="NCBI Taxonomy" id="185542"/>
    <lineage>
        <taxon>Eukaryota</taxon>
        <taxon>Viridiplantae</taxon>
        <taxon>Streptophyta</taxon>
        <taxon>Embryophyta</taxon>
        <taxon>Tracheophyta</taxon>
        <taxon>Spermatophyta</taxon>
        <taxon>Magnoliopsida</taxon>
        <taxon>eudicotyledons</taxon>
        <taxon>Gunneridae</taxon>
        <taxon>Pentapetalae</taxon>
        <taxon>asterids</taxon>
        <taxon>campanulids</taxon>
        <taxon>Aquifoliales</taxon>
        <taxon>Aquifoliaceae</taxon>
        <taxon>Ilex</taxon>
    </lineage>
</organism>
<comment type="subcellular location">
    <subcellularLocation>
        <location evidence="1">Membrane</location>
        <topology evidence="1">Multi-pass membrane protein</topology>
    </subcellularLocation>
</comment>
<protein>
    <recommendedName>
        <fullName evidence="6">Protein DETOXIFICATION</fullName>
    </recommendedName>
    <alternativeName>
        <fullName evidence="6">Multidrug and toxic compound extrusion protein</fullName>
    </alternativeName>
</protein>
<evidence type="ECO:0000256" key="4">
    <source>
        <dbReference type="ARBA" id="ARBA00022989"/>
    </source>
</evidence>